<dbReference type="InterPro" id="IPR023210">
    <property type="entry name" value="NADP_OxRdtase_dom"/>
</dbReference>
<keyword evidence="4" id="KW-1185">Reference proteome</keyword>
<evidence type="ECO:0000313" key="4">
    <source>
        <dbReference type="Proteomes" id="UP001596122"/>
    </source>
</evidence>
<reference evidence="4" key="1">
    <citation type="journal article" date="2019" name="Int. J. Syst. Evol. Microbiol.">
        <title>The Global Catalogue of Microorganisms (GCM) 10K type strain sequencing project: providing services to taxonomists for standard genome sequencing and annotation.</title>
        <authorList>
            <consortium name="The Broad Institute Genomics Platform"/>
            <consortium name="The Broad Institute Genome Sequencing Center for Infectious Disease"/>
            <person name="Wu L."/>
            <person name="Ma J."/>
        </authorList>
    </citation>
    <scope>NUCLEOTIDE SEQUENCE [LARGE SCALE GENOMIC DNA]</scope>
    <source>
        <strain evidence="4">CCUG 43114</strain>
    </source>
</reference>
<gene>
    <name evidence="3" type="ORF">ACFPJ6_06700</name>
</gene>
<dbReference type="EMBL" id="JBHSLD010000007">
    <property type="protein sequence ID" value="MFC5380472.1"/>
    <property type="molecule type" value="Genomic_DNA"/>
</dbReference>
<organism evidence="3 4">
    <name type="scientific">Aquipuribacter nitratireducens</name>
    <dbReference type="NCBI Taxonomy" id="650104"/>
    <lineage>
        <taxon>Bacteria</taxon>
        <taxon>Bacillati</taxon>
        <taxon>Actinomycetota</taxon>
        <taxon>Actinomycetes</taxon>
        <taxon>Micrococcales</taxon>
        <taxon>Intrasporangiaceae</taxon>
        <taxon>Aquipuribacter</taxon>
    </lineage>
</organism>
<dbReference type="Gene3D" id="3.20.20.100">
    <property type="entry name" value="NADP-dependent oxidoreductase domain"/>
    <property type="match status" value="1"/>
</dbReference>
<dbReference type="CDD" id="cd19076">
    <property type="entry name" value="AKR_AKR13A_13D"/>
    <property type="match status" value="1"/>
</dbReference>
<dbReference type="EC" id="1.1.1.-" evidence="3"/>
<dbReference type="SUPFAM" id="SSF51430">
    <property type="entry name" value="NAD(P)-linked oxidoreductase"/>
    <property type="match status" value="1"/>
</dbReference>
<sequence>MTLPSRLLGAAGPHSPLTVSALGLGCMGMSEFYGSHDDEQSTATIRRALDLGVTLIDTADMYGPFTNEELVGRAVAGRRDEVVIATKFGNERLPDGTRLGINGSPEYVRRACDDSLRRLGVDHVDLYYQHRVDRSVPIEETVGAMAGLVTAGKVRHLGLSEASVTTIRRAHAVHPITVLQTEYSLFTRDVEDEILPLLRELGIGLVPYSPLGRGLLTGAITSADQLDPDDRRRTDYFPRFGGDALEANLRLVGEVRRLAEEKGCSPGQLALAWVLAQGDDVVPIPGTRKVHRLEENVGAAAVALGADDLAALEAAVPRDAVVGARYGDMSSIDT</sequence>
<dbReference type="PANTHER" id="PTHR43625:SF40">
    <property type="entry name" value="ALDO-KETO REDUCTASE YAKC [NADP(+)]"/>
    <property type="match status" value="1"/>
</dbReference>
<evidence type="ECO:0000313" key="3">
    <source>
        <dbReference type="EMBL" id="MFC5380472.1"/>
    </source>
</evidence>
<evidence type="ECO:0000259" key="2">
    <source>
        <dbReference type="Pfam" id="PF00248"/>
    </source>
</evidence>
<dbReference type="PROSITE" id="PS51257">
    <property type="entry name" value="PROKAR_LIPOPROTEIN"/>
    <property type="match status" value="1"/>
</dbReference>
<dbReference type="InterPro" id="IPR050791">
    <property type="entry name" value="Aldo-Keto_reductase"/>
</dbReference>
<dbReference type="InterPro" id="IPR036812">
    <property type="entry name" value="NAD(P)_OxRdtase_dom_sf"/>
</dbReference>
<evidence type="ECO:0000256" key="1">
    <source>
        <dbReference type="ARBA" id="ARBA00023002"/>
    </source>
</evidence>
<name>A0ABW0GKP9_9MICO</name>
<dbReference type="PANTHER" id="PTHR43625">
    <property type="entry name" value="AFLATOXIN B1 ALDEHYDE REDUCTASE"/>
    <property type="match status" value="1"/>
</dbReference>
<feature type="domain" description="NADP-dependent oxidoreductase" evidence="2">
    <location>
        <begin position="22"/>
        <end position="315"/>
    </location>
</feature>
<dbReference type="GO" id="GO:0016491">
    <property type="term" value="F:oxidoreductase activity"/>
    <property type="evidence" value="ECO:0007669"/>
    <property type="project" value="UniProtKB-KW"/>
</dbReference>
<dbReference type="Proteomes" id="UP001596122">
    <property type="component" value="Unassembled WGS sequence"/>
</dbReference>
<dbReference type="RefSeq" id="WP_340268192.1">
    <property type="nucleotide sequence ID" value="NZ_JBBEOG010000002.1"/>
</dbReference>
<keyword evidence="1 3" id="KW-0560">Oxidoreductase</keyword>
<dbReference type="Pfam" id="PF00248">
    <property type="entry name" value="Aldo_ket_red"/>
    <property type="match status" value="1"/>
</dbReference>
<comment type="caution">
    <text evidence="3">The sequence shown here is derived from an EMBL/GenBank/DDBJ whole genome shotgun (WGS) entry which is preliminary data.</text>
</comment>
<protein>
    <submittedName>
        <fullName evidence="3">Aldo/keto reductase</fullName>
        <ecNumber evidence="3">1.1.1.-</ecNumber>
    </submittedName>
</protein>
<accession>A0ABW0GKP9</accession>
<proteinExistence type="predicted"/>